<feature type="coiled-coil region" evidence="1">
    <location>
        <begin position="61"/>
        <end position="88"/>
    </location>
</feature>
<evidence type="ECO:0000313" key="3">
    <source>
        <dbReference type="EMBL" id="PPH74080.1"/>
    </source>
</evidence>
<protein>
    <recommendedName>
        <fullName evidence="6">Transposase</fullName>
    </recommendedName>
</protein>
<comment type="caution">
    <text evidence="2">The sequence shown here is derived from an EMBL/GenBank/DDBJ whole genome shotgun (WGS) entry which is preliminary data.</text>
</comment>
<evidence type="ECO:0000313" key="4">
    <source>
        <dbReference type="Proteomes" id="UP000237881"/>
    </source>
</evidence>
<dbReference type="EMBL" id="PSUL01000037">
    <property type="protein sequence ID" value="PPF11017.1"/>
    <property type="molecule type" value="Genomic_DNA"/>
</dbReference>
<keyword evidence="1" id="KW-0175">Coiled coil</keyword>
<dbReference type="Pfam" id="PF01527">
    <property type="entry name" value="HTH_Tnp_1"/>
    <property type="match status" value="1"/>
</dbReference>
<dbReference type="AlphaFoldDB" id="A0ABD6W6V4"/>
<reference evidence="4 5" key="1">
    <citation type="submission" date="2018-02" db="EMBL/GenBank/DDBJ databases">
        <title>Bacteriophage NCPPB3778 and a type I-E CRISPR drive the evolution of the US Biological Select Agent, Rathayibacter toxicus.</title>
        <authorList>
            <person name="Davis E.W.II."/>
            <person name="Tabima J.F."/>
            <person name="Weisberg A.J."/>
            <person name="Lopes L.D."/>
            <person name="Wiseman M.S."/>
            <person name="Wiseman M.S."/>
            <person name="Pupko T."/>
            <person name="Belcher M.S."/>
            <person name="Sechler A.J."/>
            <person name="Tancos M.A."/>
            <person name="Schroeder B.K."/>
            <person name="Murray T.D."/>
            <person name="Luster D.G."/>
            <person name="Schneider W.L."/>
            <person name="Rogers E."/>
            <person name="Andreote F.D."/>
            <person name="Grunwald N.J."/>
            <person name="Putnam M.L."/>
            <person name="Chang J.H."/>
        </authorList>
    </citation>
    <scope>NUCLEOTIDE SEQUENCE [LARGE SCALE GENOMIC DNA]</scope>
    <source>
        <strain evidence="3 5">AY1D6</strain>
        <strain evidence="2 4">AY1I9</strain>
    </source>
</reference>
<dbReference type="InterPro" id="IPR002514">
    <property type="entry name" value="Transposase_8"/>
</dbReference>
<organism evidence="2 4">
    <name type="scientific">Rathayibacter rathayi</name>
    <name type="common">Corynebacterium rathayi</name>
    <dbReference type="NCBI Taxonomy" id="33887"/>
    <lineage>
        <taxon>Bacteria</taxon>
        <taxon>Bacillati</taxon>
        <taxon>Actinomycetota</taxon>
        <taxon>Actinomycetes</taxon>
        <taxon>Micrococcales</taxon>
        <taxon>Microbacteriaceae</taxon>
        <taxon>Rathayibacter</taxon>
    </lineage>
</organism>
<evidence type="ECO:0008006" key="6">
    <source>
        <dbReference type="Google" id="ProtNLM"/>
    </source>
</evidence>
<dbReference type="EMBL" id="PSVT01000039">
    <property type="protein sequence ID" value="PPH74080.1"/>
    <property type="molecule type" value="Genomic_DNA"/>
</dbReference>
<sequence>MLQPSNRGVTPEHRAEVVRLFDASGRSVSAMARELGIDHWTLWQWVNAARLREIDPDGELTREQRNRIRDLEKENSRLRRDLELVKKAGALFRELDRGENSSL</sequence>
<proteinExistence type="predicted"/>
<evidence type="ECO:0000313" key="5">
    <source>
        <dbReference type="Proteomes" id="UP000239698"/>
    </source>
</evidence>
<dbReference type="InterPro" id="IPR009057">
    <property type="entry name" value="Homeodomain-like_sf"/>
</dbReference>
<dbReference type="Proteomes" id="UP000239698">
    <property type="component" value="Unassembled WGS sequence"/>
</dbReference>
<dbReference type="RefSeq" id="WP_097165206.1">
    <property type="nucleotide sequence ID" value="NZ_CP028129.1"/>
</dbReference>
<gene>
    <name evidence="2" type="ORF">C5C04_12645</name>
    <name evidence="3" type="ORF">C5C40_13470</name>
</gene>
<accession>A0ABD6W6V4</accession>
<dbReference type="Gene3D" id="1.10.10.60">
    <property type="entry name" value="Homeodomain-like"/>
    <property type="match status" value="1"/>
</dbReference>
<dbReference type="GeneID" id="49820999"/>
<dbReference type="SUPFAM" id="SSF46689">
    <property type="entry name" value="Homeodomain-like"/>
    <property type="match status" value="1"/>
</dbReference>
<evidence type="ECO:0000256" key="1">
    <source>
        <dbReference type="SAM" id="Coils"/>
    </source>
</evidence>
<dbReference type="Proteomes" id="UP000237881">
    <property type="component" value="Unassembled WGS sequence"/>
</dbReference>
<dbReference type="KEGG" id="rry:C1O28_10995"/>
<keyword evidence="5" id="KW-1185">Reference proteome</keyword>
<evidence type="ECO:0000313" key="2">
    <source>
        <dbReference type="EMBL" id="PPF11017.1"/>
    </source>
</evidence>
<name>A0ABD6W6V4_RATRA</name>